<reference evidence="9 10" key="1">
    <citation type="submission" date="2019-04" db="EMBL/GenBank/DDBJ databases">
        <title>Streptomyces lasaliensis sp.nov., an Actinomycete isolated from soil which produces the polyether antibiotic lasalocid.</title>
        <authorList>
            <person name="Erwin G."/>
            <person name="Haber C."/>
        </authorList>
    </citation>
    <scope>NUCLEOTIDE SEQUENCE [LARGE SCALE GENOMIC DNA]</scope>
    <source>
        <strain evidence="9 10">DSM 40089</strain>
    </source>
</reference>
<protein>
    <submittedName>
        <fullName evidence="9">PspC domain-containing protein</fullName>
    </submittedName>
</protein>
<dbReference type="GO" id="GO:0005886">
    <property type="term" value="C:plasma membrane"/>
    <property type="evidence" value="ECO:0007669"/>
    <property type="project" value="UniProtKB-SubCell"/>
</dbReference>
<keyword evidence="3 7" id="KW-0812">Transmembrane</keyword>
<feature type="compositionally biased region" description="Gly residues" evidence="6">
    <location>
        <begin position="52"/>
        <end position="77"/>
    </location>
</feature>
<evidence type="ECO:0000256" key="7">
    <source>
        <dbReference type="SAM" id="Phobius"/>
    </source>
</evidence>
<dbReference type="InterPro" id="IPR007168">
    <property type="entry name" value="Phageshock_PspC_N"/>
</dbReference>
<dbReference type="EMBL" id="SZPR01000023">
    <property type="protein sequence ID" value="TKT06398.1"/>
    <property type="molecule type" value="Genomic_DNA"/>
</dbReference>
<proteinExistence type="predicted"/>
<evidence type="ECO:0000313" key="9">
    <source>
        <dbReference type="EMBL" id="TKT06398.1"/>
    </source>
</evidence>
<feature type="domain" description="Phage shock protein PspC N-terminal" evidence="8">
    <location>
        <begin position="146"/>
        <end position="199"/>
    </location>
</feature>
<keyword evidence="4 7" id="KW-1133">Transmembrane helix</keyword>
<comment type="caution">
    <text evidence="9">The sequence shown here is derived from an EMBL/GenBank/DDBJ whole genome shotgun (WGS) entry which is preliminary data.</text>
</comment>
<evidence type="ECO:0000259" key="8">
    <source>
        <dbReference type="Pfam" id="PF04024"/>
    </source>
</evidence>
<evidence type="ECO:0000256" key="5">
    <source>
        <dbReference type="ARBA" id="ARBA00023136"/>
    </source>
</evidence>
<organism evidence="9 10">
    <name type="scientific">Streptomyces galbus</name>
    <dbReference type="NCBI Taxonomy" id="33898"/>
    <lineage>
        <taxon>Bacteria</taxon>
        <taxon>Bacillati</taxon>
        <taxon>Actinomycetota</taxon>
        <taxon>Actinomycetes</taxon>
        <taxon>Kitasatosporales</taxon>
        <taxon>Streptomycetaceae</taxon>
        <taxon>Streptomyces</taxon>
    </lineage>
</organism>
<keyword evidence="5 7" id="KW-0472">Membrane</keyword>
<evidence type="ECO:0000313" key="10">
    <source>
        <dbReference type="Proteomes" id="UP000308632"/>
    </source>
</evidence>
<feature type="region of interest" description="Disordered" evidence="6">
    <location>
        <begin position="1"/>
        <end position="146"/>
    </location>
</feature>
<feature type="transmembrane region" description="Helical" evidence="7">
    <location>
        <begin position="360"/>
        <end position="381"/>
    </location>
</feature>
<feature type="compositionally biased region" description="Gly residues" evidence="6">
    <location>
        <begin position="95"/>
        <end position="116"/>
    </location>
</feature>
<feature type="compositionally biased region" description="Basic and acidic residues" evidence="6">
    <location>
        <begin position="36"/>
        <end position="48"/>
    </location>
</feature>
<feature type="transmembrane region" description="Helical" evidence="7">
    <location>
        <begin position="418"/>
        <end position="435"/>
    </location>
</feature>
<keyword evidence="2" id="KW-1003">Cell membrane</keyword>
<feature type="transmembrane region" description="Helical" evidence="7">
    <location>
        <begin position="171"/>
        <end position="198"/>
    </location>
</feature>
<dbReference type="PANTHER" id="PTHR33885">
    <property type="entry name" value="PHAGE SHOCK PROTEIN C"/>
    <property type="match status" value="1"/>
</dbReference>
<gene>
    <name evidence="9" type="ORF">E4U92_27175</name>
</gene>
<evidence type="ECO:0000256" key="1">
    <source>
        <dbReference type="ARBA" id="ARBA00004162"/>
    </source>
</evidence>
<dbReference type="PANTHER" id="PTHR33885:SF3">
    <property type="entry name" value="PHAGE SHOCK PROTEIN C"/>
    <property type="match status" value="1"/>
</dbReference>
<feature type="transmembrane region" description="Helical" evidence="7">
    <location>
        <begin position="393"/>
        <end position="411"/>
    </location>
</feature>
<sequence length="566" mass="57388">MTDHQRAGDAVPDGGAASDAATSSSPATPGTAGEVARAHERAGERAEEGVSAGPGAGGSGAGGGRGASEGAGRGGEASVGEQRVRDAVAAESGAGPAGVGHAGVGHAGLGHAGPAGAGDRPTDATGGGEAAGAAAWGGAPGAPHHFRRDREHKMLAGVCAGLGRQCDMDPVIFRITLAVLSATGGIGLIFYGFAWLFVPFADDEQNEVRRLLTGRVDGQALAAVLFALVGCGVFLTMLGNGGVLTFAVILSLLLAGAGYWSQRRGAPDPDPLAAQAVADAPPEAQAPPVPAAYPSWWREPIVKDGTHVGGTGYLWGPRDSRDQDVLGALDVGLDASYPHGRGSVRTPQQQAARRIRGPRWIGGWLFLLALLAGGLTSRLVWDDHPLGTSLQAGLSAALIVLGTGIAVSSFLGRTGAGSVFLAVVTAGLLAGSTALPRDISTHWTTTTWRPVAVTDLRPSYDLGTGDATLDLSRLRPAAGQTLRTDAEVGLGRLRVVVPRDVTVRLTIDVGVGDIQLPGDDKKDVDVQPDKHKRVTLTPVMGGANTGTLDLDLQVGAGQAEVSRAAS</sequence>
<name>A0A4U5WV68_STRGB</name>
<evidence type="ECO:0000256" key="4">
    <source>
        <dbReference type="ARBA" id="ARBA00022989"/>
    </source>
</evidence>
<evidence type="ECO:0000256" key="3">
    <source>
        <dbReference type="ARBA" id="ARBA00022692"/>
    </source>
</evidence>
<evidence type="ECO:0000256" key="6">
    <source>
        <dbReference type="SAM" id="MobiDB-lite"/>
    </source>
</evidence>
<comment type="subcellular location">
    <subcellularLocation>
        <location evidence="1">Cell membrane</location>
        <topology evidence="1">Single-pass membrane protein</topology>
    </subcellularLocation>
</comment>
<evidence type="ECO:0000256" key="2">
    <source>
        <dbReference type="ARBA" id="ARBA00022475"/>
    </source>
</evidence>
<accession>A0A4U5WV68</accession>
<dbReference type="AlphaFoldDB" id="A0A4U5WV68"/>
<dbReference type="Proteomes" id="UP000308632">
    <property type="component" value="Unassembled WGS sequence"/>
</dbReference>
<dbReference type="InterPro" id="IPR052027">
    <property type="entry name" value="PspC"/>
</dbReference>
<dbReference type="Pfam" id="PF04024">
    <property type="entry name" value="PspC"/>
    <property type="match status" value="1"/>
</dbReference>
<feature type="compositionally biased region" description="Low complexity" evidence="6">
    <location>
        <begin position="12"/>
        <end position="35"/>
    </location>
</feature>
<feature type="transmembrane region" description="Helical" evidence="7">
    <location>
        <begin position="219"/>
        <end position="237"/>
    </location>
</feature>